<evidence type="ECO:0000313" key="1">
    <source>
        <dbReference type="EMBL" id="KAF2252030.1"/>
    </source>
</evidence>
<proteinExistence type="predicted"/>
<sequence>MRWRFPSACVTASPGFAQVGSRLAQTCGARTVKSASHKRRLGTIQHVGSEAPSQVQRRGLERLLADLQCLMKCIKDSEWESNGRSFLAAVTAGAVCGTDKAKENMLLFMLQSRREAVMPELAGSIERSGEVANMGVRSLRVAVHDPCALCWGRSSAMPGKCGWRT</sequence>
<dbReference type="Proteomes" id="UP000800094">
    <property type="component" value="Unassembled WGS sequence"/>
</dbReference>
<accession>A0A6A6IR19</accession>
<name>A0A6A6IR19_9PLEO</name>
<organism evidence="1 2">
    <name type="scientific">Trematosphaeria pertusa</name>
    <dbReference type="NCBI Taxonomy" id="390896"/>
    <lineage>
        <taxon>Eukaryota</taxon>
        <taxon>Fungi</taxon>
        <taxon>Dikarya</taxon>
        <taxon>Ascomycota</taxon>
        <taxon>Pezizomycotina</taxon>
        <taxon>Dothideomycetes</taxon>
        <taxon>Pleosporomycetidae</taxon>
        <taxon>Pleosporales</taxon>
        <taxon>Massarineae</taxon>
        <taxon>Trematosphaeriaceae</taxon>
        <taxon>Trematosphaeria</taxon>
    </lineage>
</organism>
<reference evidence="1" key="1">
    <citation type="journal article" date="2020" name="Stud. Mycol.">
        <title>101 Dothideomycetes genomes: a test case for predicting lifestyles and emergence of pathogens.</title>
        <authorList>
            <person name="Haridas S."/>
            <person name="Albert R."/>
            <person name="Binder M."/>
            <person name="Bloem J."/>
            <person name="Labutti K."/>
            <person name="Salamov A."/>
            <person name="Andreopoulos B."/>
            <person name="Baker S."/>
            <person name="Barry K."/>
            <person name="Bills G."/>
            <person name="Bluhm B."/>
            <person name="Cannon C."/>
            <person name="Castanera R."/>
            <person name="Culley D."/>
            <person name="Daum C."/>
            <person name="Ezra D."/>
            <person name="Gonzalez J."/>
            <person name="Henrissat B."/>
            <person name="Kuo A."/>
            <person name="Liang C."/>
            <person name="Lipzen A."/>
            <person name="Lutzoni F."/>
            <person name="Magnuson J."/>
            <person name="Mondo S."/>
            <person name="Nolan M."/>
            <person name="Ohm R."/>
            <person name="Pangilinan J."/>
            <person name="Park H.-J."/>
            <person name="Ramirez L."/>
            <person name="Alfaro M."/>
            <person name="Sun H."/>
            <person name="Tritt A."/>
            <person name="Yoshinaga Y."/>
            <person name="Zwiers L.-H."/>
            <person name="Turgeon B."/>
            <person name="Goodwin S."/>
            <person name="Spatafora J."/>
            <person name="Crous P."/>
            <person name="Grigoriev I."/>
        </authorList>
    </citation>
    <scope>NUCLEOTIDE SEQUENCE</scope>
    <source>
        <strain evidence="1">CBS 122368</strain>
    </source>
</reference>
<keyword evidence="2" id="KW-1185">Reference proteome</keyword>
<dbReference type="AlphaFoldDB" id="A0A6A6IR19"/>
<dbReference type="RefSeq" id="XP_033687034.1">
    <property type="nucleotide sequence ID" value="XM_033828404.1"/>
</dbReference>
<protein>
    <submittedName>
        <fullName evidence="1">Uncharacterized protein</fullName>
    </submittedName>
</protein>
<gene>
    <name evidence="1" type="ORF">BU26DRAFT_516740</name>
</gene>
<dbReference type="EMBL" id="ML987192">
    <property type="protein sequence ID" value="KAF2252030.1"/>
    <property type="molecule type" value="Genomic_DNA"/>
</dbReference>
<dbReference type="GeneID" id="54581734"/>
<evidence type="ECO:0000313" key="2">
    <source>
        <dbReference type="Proteomes" id="UP000800094"/>
    </source>
</evidence>